<evidence type="ECO:0000313" key="1">
    <source>
        <dbReference type="EMBL" id="KAG2088855.1"/>
    </source>
</evidence>
<dbReference type="AlphaFoldDB" id="A0A9P7JML3"/>
<dbReference type="RefSeq" id="XP_041285703.1">
    <property type="nucleotide sequence ID" value="XM_041444362.1"/>
</dbReference>
<dbReference type="GeneID" id="64706621"/>
<dbReference type="OrthoDB" id="5345779at2759"/>
<organism evidence="1 2">
    <name type="scientific">Suillus discolor</name>
    <dbReference type="NCBI Taxonomy" id="1912936"/>
    <lineage>
        <taxon>Eukaryota</taxon>
        <taxon>Fungi</taxon>
        <taxon>Dikarya</taxon>
        <taxon>Basidiomycota</taxon>
        <taxon>Agaricomycotina</taxon>
        <taxon>Agaricomycetes</taxon>
        <taxon>Agaricomycetidae</taxon>
        <taxon>Boletales</taxon>
        <taxon>Suillineae</taxon>
        <taxon>Suillaceae</taxon>
        <taxon>Suillus</taxon>
    </lineage>
</organism>
<sequence length="256" mass="28248">MRSMTQCSGIRSAFSLRSSTHFVTHFLSTFLTPHPTNMFALSVLLISFSHSLWDPPYLLVTTVLTVRVHSATRAPSHAAKPHMPPDPNDTTHALLTQLVQIGLGSFTAARRYHFQSLVRVVDMLFTYHLFFYERGPSLDNFAAALTAVLTQTPNLEIFIVDWPLSRASGSTADTLDALPLLVSLAVEFDAPLKDCDMLTLGSAQDVKFHLPNLQQLILRGYSAEFIEQASGWSLPLLRSFSFDFGSISGEGSSMAI</sequence>
<evidence type="ECO:0000313" key="2">
    <source>
        <dbReference type="Proteomes" id="UP000823399"/>
    </source>
</evidence>
<keyword evidence="2" id="KW-1185">Reference proteome</keyword>
<accession>A0A9P7JML3</accession>
<protein>
    <submittedName>
        <fullName evidence="1">Uncharacterized protein</fullName>
    </submittedName>
</protein>
<dbReference type="EMBL" id="JABBWM010000117">
    <property type="protein sequence ID" value="KAG2088855.1"/>
    <property type="molecule type" value="Genomic_DNA"/>
</dbReference>
<proteinExistence type="predicted"/>
<gene>
    <name evidence="1" type="ORF">F5147DRAFT_841241</name>
</gene>
<name>A0A9P7JML3_9AGAM</name>
<dbReference type="Proteomes" id="UP000823399">
    <property type="component" value="Unassembled WGS sequence"/>
</dbReference>
<comment type="caution">
    <text evidence="1">The sequence shown here is derived from an EMBL/GenBank/DDBJ whole genome shotgun (WGS) entry which is preliminary data.</text>
</comment>
<reference evidence="1" key="1">
    <citation type="journal article" date="2020" name="New Phytol.">
        <title>Comparative genomics reveals dynamic genome evolution in host specialist ectomycorrhizal fungi.</title>
        <authorList>
            <person name="Lofgren L.A."/>
            <person name="Nguyen N.H."/>
            <person name="Vilgalys R."/>
            <person name="Ruytinx J."/>
            <person name="Liao H.L."/>
            <person name="Branco S."/>
            <person name="Kuo A."/>
            <person name="LaButti K."/>
            <person name="Lipzen A."/>
            <person name="Andreopoulos W."/>
            <person name="Pangilinan J."/>
            <person name="Riley R."/>
            <person name="Hundley H."/>
            <person name="Na H."/>
            <person name="Barry K."/>
            <person name="Grigoriev I.V."/>
            <person name="Stajich J.E."/>
            <person name="Kennedy P.G."/>
        </authorList>
    </citation>
    <scope>NUCLEOTIDE SEQUENCE</scope>
    <source>
        <strain evidence="1">FC423</strain>
    </source>
</reference>